<keyword evidence="2" id="KW-0378">Hydrolase</keyword>
<dbReference type="Gene3D" id="3.40.50.1820">
    <property type="entry name" value="alpha/beta hydrolase"/>
    <property type="match status" value="1"/>
</dbReference>
<dbReference type="InterPro" id="IPR000073">
    <property type="entry name" value="AB_hydrolase_1"/>
</dbReference>
<dbReference type="Pfam" id="PF00561">
    <property type="entry name" value="Abhydrolase_1"/>
    <property type="match status" value="1"/>
</dbReference>
<dbReference type="RefSeq" id="WP_262066902.1">
    <property type="nucleotide sequence ID" value="NZ_JAMXOD010000018.1"/>
</dbReference>
<organism evidence="2 3">
    <name type="scientific">Aequitasia blattaphilus</name>
    <dbReference type="NCBI Taxonomy" id="2949332"/>
    <lineage>
        <taxon>Bacteria</taxon>
        <taxon>Bacillati</taxon>
        <taxon>Bacillota</taxon>
        <taxon>Clostridia</taxon>
        <taxon>Lachnospirales</taxon>
        <taxon>Lachnospiraceae</taxon>
        <taxon>Aequitasia</taxon>
    </lineage>
</organism>
<dbReference type="PANTHER" id="PTHR46438">
    <property type="entry name" value="ALPHA/BETA-HYDROLASES SUPERFAMILY PROTEIN"/>
    <property type="match status" value="1"/>
</dbReference>
<proteinExistence type="predicted"/>
<accession>A0ABT1EBA3</accession>
<keyword evidence="3" id="KW-1185">Reference proteome</keyword>
<comment type="caution">
    <text evidence="2">The sequence shown here is derived from an EMBL/GenBank/DDBJ whole genome shotgun (WGS) entry which is preliminary data.</text>
</comment>
<feature type="domain" description="AB hydrolase-1" evidence="1">
    <location>
        <begin position="63"/>
        <end position="167"/>
    </location>
</feature>
<evidence type="ECO:0000259" key="1">
    <source>
        <dbReference type="Pfam" id="PF00561"/>
    </source>
</evidence>
<name>A0ABT1EBA3_9FIRM</name>
<sequence>MNWKKKFACLVSFTGMTIGAIHITNRVLSYNATKMNYLRRTSGDFFNWKFGRVFFRKQGRGKPILLIHDLVNYSSCDEWNKVFDELSKKYTVYALDLFGCGRSDKPNIIYTNYLYVQLISDFIKQVIGKKTDIVVSGSSSSFVLAACNNDKDIINQIVMVTPEELKKHNEGFSKRKRTLSWFVNLPLIGTLLYHILNRKSVIKSKAGHVDSSLLDIYFESAHVDNSLTKHVFASILGGYTNTSVIHFIKTLNNSIYIITGEDNVLNEVYENTYMEYLPAIEKTSISDTYSMPQIESPKKFIDILNIYLS</sequence>
<protein>
    <submittedName>
        <fullName evidence="2">Alpha/beta hydrolase</fullName>
    </submittedName>
</protein>
<dbReference type="Proteomes" id="UP001523566">
    <property type="component" value="Unassembled WGS sequence"/>
</dbReference>
<dbReference type="GO" id="GO:0016787">
    <property type="term" value="F:hydrolase activity"/>
    <property type="evidence" value="ECO:0007669"/>
    <property type="project" value="UniProtKB-KW"/>
</dbReference>
<evidence type="ECO:0000313" key="2">
    <source>
        <dbReference type="EMBL" id="MCP1103114.1"/>
    </source>
</evidence>
<dbReference type="EMBL" id="JAMZFW010000018">
    <property type="protein sequence ID" value="MCP1103114.1"/>
    <property type="molecule type" value="Genomic_DNA"/>
</dbReference>
<dbReference type="InterPro" id="IPR029058">
    <property type="entry name" value="AB_hydrolase_fold"/>
</dbReference>
<dbReference type="SUPFAM" id="SSF53474">
    <property type="entry name" value="alpha/beta-Hydrolases"/>
    <property type="match status" value="1"/>
</dbReference>
<dbReference type="PANTHER" id="PTHR46438:SF2">
    <property type="entry name" value="ALPHA_BETA-HYDROLASES SUPERFAMILY PROTEIN"/>
    <property type="match status" value="1"/>
</dbReference>
<reference evidence="2 3" key="1">
    <citation type="journal article" date="2022" name="Genome Biol. Evol.">
        <title>Host diet, physiology and behaviors set the stage for Lachnospiraceae cladogenesis.</title>
        <authorList>
            <person name="Vera-Ponce De Leon A."/>
            <person name="Schneider M."/>
            <person name="Jahnes B.C."/>
            <person name="Sadowski V."/>
            <person name="Camuy-Velez L.A."/>
            <person name="Duan J."/>
            <person name="Sabree Z.L."/>
        </authorList>
    </citation>
    <scope>NUCLEOTIDE SEQUENCE [LARGE SCALE GENOMIC DNA]</scope>
    <source>
        <strain evidence="2 3">PAL113</strain>
    </source>
</reference>
<evidence type="ECO:0000313" key="3">
    <source>
        <dbReference type="Proteomes" id="UP001523566"/>
    </source>
</evidence>
<gene>
    <name evidence="2" type="ORF">NK125_11865</name>
</gene>